<dbReference type="RefSeq" id="WP_134363576.1">
    <property type="nucleotide sequence ID" value="NZ_SOGJ01000023.1"/>
</dbReference>
<keyword evidence="3" id="KW-1185">Reference proteome</keyword>
<evidence type="ECO:0000313" key="2">
    <source>
        <dbReference type="EMBL" id="TFC97130.1"/>
    </source>
</evidence>
<feature type="chain" id="PRO_5045227738" evidence="1">
    <location>
        <begin position="24"/>
        <end position="353"/>
    </location>
</feature>
<protein>
    <submittedName>
        <fullName evidence="2">Uncharacterized protein</fullName>
    </submittedName>
</protein>
<dbReference type="SUPFAM" id="SSF101898">
    <property type="entry name" value="NHL repeat"/>
    <property type="match status" value="1"/>
</dbReference>
<reference evidence="2 3" key="1">
    <citation type="submission" date="2019-03" db="EMBL/GenBank/DDBJ databases">
        <title>Genomics of glacier-inhabiting Cryobacterium strains.</title>
        <authorList>
            <person name="Liu Q."/>
            <person name="Xin Y.-H."/>
        </authorList>
    </citation>
    <scope>NUCLEOTIDE SEQUENCE [LARGE SCALE GENOMIC DNA]</scope>
    <source>
        <strain evidence="2 3">TMT4-23</strain>
    </source>
</reference>
<proteinExistence type="predicted"/>
<accession>A0ABY2IX91</accession>
<gene>
    <name evidence="2" type="ORF">E3O65_09915</name>
</gene>
<keyword evidence="1" id="KW-0732">Signal</keyword>
<feature type="signal peptide" evidence="1">
    <location>
        <begin position="1"/>
        <end position="23"/>
    </location>
</feature>
<dbReference type="Proteomes" id="UP000298355">
    <property type="component" value="Unassembled WGS sequence"/>
</dbReference>
<evidence type="ECO:0000313" key="3">
    <source>
        <dbReference type="Proteomes" id="UP000298355"/>
    </source>
</evidence>
<sequence>MTHRRWMLVWGSVALLVSLSACSVISPDSWLVAPIEFDNALDDDALDGGVDDRIDVTYSMANITADTAGGFWTESAGSWLHLDRNGDTRSRFNDEGFSTVHGISAVSPTNLVVSRTDRVDAVGSGTGIFRFDTQAGTWTRVEVDATSIGDVVAEVDGRIVFVDFLGGTVPGVFGDLSGSDQPKPFAIRAIDASGRQTTVLGAESGLAATAVAIDADSTGTVYISTDREAFTISVDGTPTSLGTHSNRVPVLAVSPAGEVLVGSSTAAETTDLAWTLVRGSSKARDVMADKGDCSRSADGGLAILQAGQPTGLPFSCGTKAAVWVTDTTFVLAIGDEAGTILVRVTPPRSDSDR</sequence>
<comment type="caution">
    <text evidence="2">The sequence shown here is derived from an EMBL/GenBank/DDBJ whole genome shotgun (WGS) entry which is preliminary data.</text>
</comment>
<dbReference type="EMBL" id="SOGJ01000023">
    <property type="protein sequence ID" value="TFC97130.1"/>
    <property type="molecule type" value="Genomic_DNA"/>
</dbReference>
<organism evidence="2 3">
    <name type="scientific">Cryobacterium breve</name>
    <dbReference type="NCBI Taxonomy" id="1259258"/>
    <lineage>
        <taxon>Bacteria</taxon>
        <taxon>Bacillati</taxon>
        <taxon>Actinomycetota</taxon>
        <taxon>Actinomycetes</taxon>
        <taxon>Micrococcales</taxon>
        <taxon>Microbacteriaceae</taxon>
        <taxon>Cryobacterium</taxon>
    </lineage>
</organism>
<evidence type="ECO:0000256" key="1">
    <source>
        <dbReference type="SAM" id="SignalP"/>
    </source>
</evidence>
<dbReference type="PROSITE" id="PS51257">
    <property type="entry name" value="PROKAR_LIPOPROTEIN"/>
    <property type="match status" value="1"/>
</dbReference>
<name>A0ABY2IX91_9MICO</name>